<sequence length="121" mass="13672">MAPPPIPSAAQRLLPPDARSSREPSREPSLAPSLALTEETIMEEIPSYAGHIDRAEHDIRMRRVRKRVEGSIAERDQSIAERDQSIAERNAAIEQQWEMFAQHEAKIAELMAVLRLENNGH</sequence>
<reference evidence="2" key="1">
    <citation type="submission" date="2021-05" db="EMBL/GenBank/DDBJ databases">
        <authorList>
            <person name="Khan N."/>
        </authorList>
    </citation>
    <scope>NUCLEOTIDE SEQUENCE</scope>
</reference>
<comment type="caution">
    <text evidence="2">The sequence shown here is derived from an EMBL/GenBank/DDBJ whole genome shotgun (WGS) entry which is preliminary data.</text>
</comment>
<evidence type="ECO:0000256" key="1">
    <source>
        <dbReference type="SAM" id="MobiDB-lite"/>
    </source>
</evidence>
<feature type="region of interest" description="Disordered" evidence="1">
    <location>
        <begin position="1"/>
        <end position="38"/>
    </location>
</feature>
<dbReference type="Proteomes" id="UP000693738">
    <property type="component" value="Unassembled WGS sequence"/>
</dbReference>
<dbReference type="EMBL" id="CAJSTJ010000151">
    <property type="protein sequence ID" value="CAG7562522.1"/>
    <property type="molecule type" value="Genomic_DNA"/>
</dbReference>
<name>A0A8J2NHB9_FUSEQ</name>
<protein>
    <submittedName>
        <fullName evidence="2">Uncharacterized protein</fullName>
    </submittedName>
</protein>
<evidence type="ECO:0000313" key="3">
    <source>
        <dbReference type="Proteomes" id="UP000693738"/>
    </source>
</evidence>
<dbReference type="AlphaFoldDB" id="A0A8J2NHB9"/>
<feature type="compositionally biased region" description="Low complexity" evidence="1">
    <location>
        <begin position="27"/>
        <end position="36"/>
    </location>
</feature>
<proteinExistence type="predicted"/>
<accession>A0A8J2NHB9</accession>
<evidence type="ECO:0000313" key="2">
    <source>
        <dbReference type="EMBL" id="CAG7562522.1"/>
    </source>
</evidence>
<gene>
    <name evidence="2" type="ORF">FEQUK3_LOCUS8258</name>
</gene>
<organism evidence="2 3">
    <name type="scientific">Fusarium equiseti</name>
    <name type="common">Fusarium scirpi</name>
    <dbReference type="NCBI Taxonomy" id="61235"/>
    <lineage>
        <taxon>Eukaryota</taxon>
        <taxon>Fungi</taxon>
        <taxon>Dikarya</taxon>
        <taxon>Ascomycota</taxon>
        <taxon>Pezizomycotina</taxon>
        <taxon>Sordariomycetes</taxon>
        <taxon>Hypocreomycetidae</taxon>
        <taxon>Hypocreales</taxon>
        <taxon>Nectriaceae</taxon>
        <taxon>Fusarium</taxon>
        <taxon>Fusarium incarnatum-equiseti species complex</taxon>
    </lineage>
</organism>